<dbReference type="GO" id="GO:0005737">
    <property type="term" value="C:cytoplasm"/>
    <property type="evidence" value="ECO:0007669"/>
    <property type="project" value="UniProtKB-SubCell"/>
</dbReference>
<evidence type="ECO:0000313" key="8">
    <source>
        <dbReference type="Proteomes" id="UP000293995"/>
    </source>
</evidence>
<dbReference type="Gene3D" id="1.10.10.10">
    <property type="entry name" value="Winged helix-like DNA-binding domain superfamily/Winged helix DNA-binding domain"/>
    <property type="match status" value="1"/>
</dbReference>
<proteinExistence type="inferred from homology"/>
<keyword evidence="4 5" id="KW-0963">Cytoplasm</keyword>
<evidence type="ECO:0000259" key="6">
    <source>
        <dbReference type="Pfam" id="PF02631"/>
    </source>
</evidence>
<keyword evidence="8" id="KW-1185">Reference proteome</keyword>
<evidence type="ECO:0000256" key="1">
    <source>
        <dbReference type="ARBA" id="ARBA00004496"/>
    </source>
</evidence>
<dbReference type="Pfam" id="PF02631">
    <property type="entry name" value="RecX_HTH2"/>
    <property type="match status" value="1"/>
</dbReference>
<evidence type="ECO:0000256" key="2">
    <source>
        <dbReference type="ARBA" id="ARBA00009695"/>
    </source>
</evidence>
<dbReference type="AlphaFoldDB" id="A0A4V0YDI2"/>
<dbReference type="PANTHER" id="PTHR33602:SF1">
    <property type="entry name" value="REGULATORY PROTEIN RECX FAMILY PROTEIN"/>
    <property type="match status" value="1"/>
</dbReference>
<dbReference type="HAMAP" id="MF_01114">
    <property type="entry name" value="RecX"/>
    <property type="match status" value="1"/>
</dbReference>
<evidence type="ECO:0000256" key="3">
    <source>
        <dbReference type="ARBA" id="ARBA00018111"/>
    </source>
</evidence>
<dbReference type="InterPro" id="IPR053924">
    <property type="entry name" value="RecX_HTH_2nd"/>
</dbReference>
<comment type="similarity">
    <text evidence="2 5">Belongs to the RecX family.</text>
</comment>
<evidence type="ECO:0000256" key="4">
    <source>
        <dbReference type="ARBA" id="ARBA00022490"/>
    </source>
</evidence>
<dbReference type="PANTHER" id="PTHR33602">
    <property type="entry name" value="REGULATORY PROTEIN RECX FAMILY PROTEIN"/>
    <property type="match status" value="1"/>
</dbReference>
<organism evidence="7 8">
    <name type="scientific">Microbacterium protaetiae</name>
    <dbReference type="NCBI Taxonomy" id="2509458"/>
    <lineage>
        <taxon>Bacteria</taxon>
        <taxon>Bacillati</taxon>
        <taxon>Actinomycetota</taxon>
        <taxon>Actinomycetes</taxon>
        <taxon>Micrococcales</taxon>
        <taxon>Microbacteriaceae</taxon>
        <taxon>Microbacterium</taxon>
    </lineage>
</organism>
<dbReference type="OrthoDB" id="5244465at2"/>
<dbReference type="Proteomes" id="UP000293995">
    <property type="component" value="Chromosome"/>
</dbReference>
<dbReference type="RefSeq" id="WP_129390944.1">
    <property type="nucleotide sequence ID" value="NZ_CP035494.1"/>
</dbReference>
<dbReference type="EMBL" id="CP035494">
    <property type="protein sequence ID" value="QAY60801.1"/>
    <property type="molecule type" value="Genomic_DNA"/>
</dbReference>
<evidence type="ECO:0000313" key="7">
    <source>
        <dbReference type="EMBL" id="QAY60801.1"/>
    </source>
</evidence>
<dbReference type="KEGG" id="mprt:ET475_12930"/>
<comment type="function">
    <text evidence="5">Modulates RecA activity.</text>
</comment>
<evidence type="ECO:0000256" key="5">
    <source>
        <dbReference type="HAMAP-Rule" id="MF_01114"/>
    </source>
</evidence>
<dbReference type="InterPro" id="IPR036388">
    <property type="entry name" value="WH-like_DNA-bd_sf"/>
</dbReference>
<accession>A0A4V0YDI2</accession>
<name>A0A4V0YDI2_9MICO</name>
<gene>
    <name evidence="5" type="primary">recX</name>
    <name evidence="7" type="ORF">ET475_12930</name>
</gene>
<dbReference type="InterPro" id="IPR003783">
    <property type="entry name" value="Regulatory_RecX"/>
</dbReference>
<sequence length="203" mass="22040">MAEDRGGESNDQLAPVIPLFGSSAPAWRSTWEDEPGDDDATAAQIDEAARGEREAAEHGLTRKLRTRQLSVAEARAVVAEKDLDASMVDVVIQTFLRRGYLDDQALAGQLVRSAVERKGQGRTVIARTLAGRGIPRDVVDAALAELPDDDAERALEFARQKVRSMRGLAHDVALRRLVGQLARRGYGSAALDAARRALDDVEE</sequence>
<dbReference type="GO" id="GO:0006282">
    <property type="term" value="P:regulation of DNA repair"/>
    <property type="evidence" value="ECO:0007669"/>
    <property type="project" value="UniProtKB-UniRule"/>
</dbReference>
<reference evidence="7 8" key="1">
    <citation type="submission" date="2019-01" db="EMBL/GenBank/DDBJ databases">
        <title>Genome sequencing of strain DFW100M-13.</title>
        <authorList>
            <person name="Heo J."/>
            <person name="Kim S.-J."/>
            <person name="Kim J.-S."/>
            <person name="Hong S.-B."/>
            <person name="Kwon S.-W."/>
        </authorList>
    </citation>
    <scope>NUCLEOTIDE SEQUENCE [LARGE SCALE GENOMIC DNA]</scope>
    <source>
        <strain evidence="7 8">DFW100M-13</strain>
    </source>
</reference>
<feature type="domain" description="RecX second three-helical" evidence="6">
    <location>
        <begin position="102"/>
        <end position="143"/>
    </location>
</feature>
<protein>
    <recommendedName>
        <fullName evidence="3 5">Regulatory protein RecX</fullName>
    </recommendedName>
</protein>
<comment type="subcellular location">
    <subcellularLocation>
        <location evidence="1 5">Cytoplasm</location>
    </subcellularLocation>
</comment>